<gene>
    <name evidence="1" type="ORF">ZEAMMB73_Zm00001d049082</name>
</gene>
<protein>
    <submittedName>
        <fullName evidence="1">Uncharacterized protein</fullName>
    </submittedName>
</protein>
<sequence length="38" mass="4445">MVTFSISLFLFLSSSKELFMMMEFFGIAQKLYVCNNIN</sequence>
<reference evidence="1" key="1">
    <citation type="submission" date="2015-12" db="EMBL/GenBank/DDBJ databases">
        <title>Update maize B73 reference genome by single molecule sequencing technologies.</title>
        <authorList>
            <consortium name="Maize Genome Sequencing Project"/>
            <person name="Ware D."/>
        </authorList>
    </citation>
    <scope>NUCLEOTIDE SEQUENCE</scope>
    <source>
        <tissue evidence="1">Seedling</tissue>
    </source>
</reference>
<accession>A0A1D6PS65</accession>
<dbReference type="AlphaFoldDB" id="A0A1D6PS65"/>
<organism evidence="1">
    <name type="scientific">Zea mays</name>
    <name type="common">Maize</name>
    <dbReference type="NCBI Taxonomy" id="4577"/>
    <lineage>
        <taxon>Eukaryota</taxon>
        <taxon>Viridiplantae</taxon>
        <taxon>Streptophyta</taxon>
        <taxon>Embryophyta</taxon>
        <taxon>Tracheophyta</taxon>
        <taxon>Spermatophyta</taxon>
        <taxon>Magnoliopsida</taxon>
        <taxon>Liliopsida</taxon>
        <taxon>Poales</taxon>
        <taxon>Poaceae</taxon>
        <taxon>PACMAD clade</taxon>
        <taxon>Panicoideae</taxon>
        <taxon>Andropogonodae</taxon>
        <taxon>Andropogoneae</taxon>
        <taxon>Tripsacinae</taxon>
        <taxon>Zea</taxon>
    </lineage>
</organism>
<evidence type="ECO:0000313" key="1">
    <source>
        <dbReference type="EMBL" id="AQK49546.1"/>
    </source>
</evidence>
<dbReference type="EMBL" id="CM000780">
    <property type="protein sequence ID" value="AQK49546.1"/>
    <property type="molecule type" value="Genomic_DNA"/>
</dbReference>
<proteinExistence type="predicted"/>
<name>A0A1D6PS65_MAIZE</name>